<feature type="compositionally biased region" description="Low complexity" evidence="1">
    <location>
        <begin position="1626"/>
        <end position="1717"/>
    </location>
</feature>
<feature type="compositionally biased region" description="Pro residues" evidence="1">
    <location>
        <begin position="214"/>
        <end position="224"/>
    </location>
</feature>
<protein>
    <submittedName>
        <fullName evidence="2">Uncharacterized protein</fullName>
    </submittedName>
</protein>
<feature type="compositionally biased region" description="Polar residues" evidence="1">
    <location>
        <begin position="1492"/>
        <end position="1506"/>
    </location>
</feature>
<gene>
    <name evidence="2" type="ORF">CSSPJE1EN2_LOCUS4860</name>
</gene>
<feature type="compositionally biased region" description="Polar residues" evidence="1">
    <location>
        <begin position="1001"/>
        <end position="1013"/>
    </location>
</feature>
<feature type="compositionally biased region" description="Pro residues" evidence="1">
    <location>
        <begin position="344"/>
        <end position="353"/>
    </location>
</feature>
<feature type="compositionally biased region" description="Polar residues" evidence="1">
    <location>
        <begin position="1854"/>
        <end position="1885"/>
    </location>
</feature>
<feature type="region of interest" description="Disordered" evidence="1">
    <location>
        <begin position="1491"/>
        <end position="1812"/>
    </location>
</feature>
<feature type="region of interest" description="Disordered" evidence="1">
    <location>
        <begin position="1369"/>
        <end position="1418"/>
    </location>
</feature>
<keyword evidence="3" id="KW-1185">Reference proteome</keyword>
<feature type="compositionally biased region" description="Polar residues" evidence="1">
    <location>
        <begin position="1592"/>
        <end position="1602"/>
    </location>
</feature>
<accession>A0ABP1AH49</accession>
<proteinExistence type="predicted"/>
<feature type="compositionally biased region" description="Polar residues" evidence="1">
    <location>
        <begin position="1093"/>
        <end position="1103"/>
    </location>
</feature>
<feature type="compositionally biased region" description="Basic and acidic residues" evidence="1">
    <location>
        <begin position="287"/>
        <end position="301"/>
    </location>
</feature>
<feature type="region of interest" description="Disordered" evidence="1">
    <location>
        <begin position="1844"/>
        <end position="1885"/>
    </location>
</feature>
<feature type="compositionally biased region" description="Low complexity" evidence="1">
    <location>
        <begin position="1729"/>
        <end position="1773"/>
    </location>
</feature>
<feature type="region of interest" description="Disordered" evidence="1">
    <location>
        <begin position="432"/>
        <end position="676"/>
    </location>
</feature>
<feature type="region of interest" description="Disordered" evidence="1">
    <location>
        <begin position="1001"/>
        <end position="1103"/>
    </location>
</feature>
<feature type="compositionally biased region" description="Low complexity" evidence="1">
    <location>
        <begin position="1786"/>
        <end position="1809"/>
    </location>
</feature>
<dbReference type="PANTHER" id="PTHR34798:SF2">
    <property type="entry name" value="PROTEIN TIME FOR COFFEE"/>
    <property type="match status" value="1"/>
</dbReference>
<dbReference type="InterPro" id="IPR039317">
    <property type="entry name" value="TIC"/>
</dbReference>
<feature type="compositionally biased region" description="Polar residues" evidence="1">
    <location>
        <begin position="1933"/>
        <end position="1952"/>
    </location>
</feature>
<dbReference type="Proteomes" id="UP001497522">
    <property type="component" value="Chromosome 12"/>
</dbReference>
<feature type="region of interest" description="Disordered" evidence="1">
    <location>
        <begin position="98"/>
        <end position="390"/>
    </location>
</feature>
<sequence length="1969" mass="205188">MMDRGREPRRSGGAERGGGGGPVSAPRRPRTSGFKDASVGEDCDETMDDVHNPRLRERPKKDSNSLMMMSSSSAAAAAGKGLASNTVVSIPRFKRKRQGLHEIHEQQVLRGGGSGNSIAAAAAAADEGEDTTHDSEMAGAAASEDDDDLPPPTIPRRPAKSRPQQQQQQQQGKGVEEMSVRNDLPTVPRKARSAVPKRAQESPVVETPAAQQQPTPPIASPTPAPSSTLSSSSAVTLKPRRRTKPSGSKPKVPKLLKVSSTPTVSEEVEVAEALFDLARTIPPLPALDRRIDLKPEFKPESKPLPSASVQTMSSPAAQPSNGTAASSLVPPPNTSSTVQTAPSPAAPASPVPSPSLSSAAAPPPAEAPKRKRPRVRTRPEEGAVPAQAGVIAANTVVVNSSIPVAAAAPAAVREVDQIKEHHVGVITEEGSLKTEAAATAAPVSGPGPASSSPSGSLLVAAAPSMRQNSTVERKHEKAEKKVAKAEVTKTTSNEKKPSSAPPLDIKPVPIQLAGPTTTGMQEVDATTVSSPLPVDSPNKKDLAKRSVAQPAPTADDGRVNKFNIDLMALSSKASLPLSSERNDNATGTQGEEVQEKPLADVSVTAPVVSGWIETAKDEMREQEQQGREETETEKPKEQESDKERERTDMSKLPPQRASKSVKPESRPQKSEKASAAVASSLLASTVALPPSTGMPGWPGVMPSLGYFPAAAGWPAASSTVASSVDEIPQPRVSPLVPPFSNIPPQQPWKRCACHVWIAHFIDRQQQSNRRPFFTAELYGGKSYNPNMSLPPADPLYGSNGGSSPQVGAVAGPSMSSVALAAVLGAGERVSGAKDRERERIAAATFVEVLNQNSASQQQPPSLSLQAGTAFGYSATQAGTVAMANSGSSSGVVNGVVAAAAANMRSPALTGSSSGPGTNSLAPVSLGSAMAPGMVASNRVAVSAASVPEQYMHAMPFPYHHYPGNHFGPQAFNAPPTHLGSQQAAAQYFAGAPFFAQHLVPPSQQTSAHQTSVASGGGPVPLQKQQQQQQGVRRFPPTGSPHSQQLPPQSPSQSSSLQQMQPQSDKDGRDGPSGGDSGSVAESKFPILHRPPYSQGSPNTSHSNVIVAPASSQTLSSHQDFSMLAALGKHSKQREQQQQQQQQQQHVSAQQLQASQPQPSLSSQLQQQQQQQQAHLQISLKGMDPQASQAFSAMTMAAAMNRGPVGPGPLGLAPVAAVMAPQGHAMLQSMADAVRHPPQSPHHSSGSGTPHPSLIQQQQQQQQQQQRIHNHRQQQQQQHRSVQMQRGPLAVDEGHIVAADVSNYPTNTGGGRDRDPGDDRKMSSKQPIGLSSPMSRANLDGSPTRGSTRNVAPALNLSASTSAILSARPTGQIAQSGVPPSVAQASHTARQSVRTKGITGPNTASSAASTTQPNMTSYTERGTLPAATLTAKASGPGLSLAGQTAIPSSQGARQTTIAQHPHLKLSQRTAMGSMPTAPGADPKAVLAAAMAKVQNTQTPLQQQSRSPQVAPRTGSPSQMSSAVSGPPASSPAPLSPLPAGSKPSWSVGAKQGSSTKGSASFPTTQKSAGAASGKRNSSPSLSQHVILGPSPALGNQNLSAKLPQQQQQQQQQQMVAQNSHPLPQQPQTSQQHAPPLQQQYPQPSQTHKQQNSPQQQQPQPMQMRQHQQLFQQQQMQMFQQQQLPHTQSPPLSSAAPQHPQQSQQQPQHASLTQTQLQQNLSHQRPVQHLSQQQQQSPSTLSGSVPNGGLSLASGAMSGSSNSSNIANSSRSSGAENIGGSQATNTRPAPSNFSASPLPSSGSLRGSSPNPAFLHSQFSASQELNSPEQLSSMRLTQVPASVKTSTLLSTASPTSIPQSSSVRPTGAPNQGKSSSGQFTGSNHGDNMVSRNSLMQLVAPSSTVNSSPNHSPNNSISNGNSGSNVQQPPLFAGSSAAVQQGTVNSSQMHPPSSLSMVAASVVPTGPTSTVEP</sequence>
<feature type="compositionally biased region" description="Low complexity" evidence="1">
    <location>
        <begin position="1240"/>
        <end position="1285"/>
    </location>
</feature>
<feature type="compositionally biased region" description="Polar residues" evidence="1">
    <location>
        <begin position="1550"/>
        <end position="1566"/>
    </location>
</feature>
<feature type="compositionally biased region" description="Low complexity" evidence="1">
    <location>
        <begin position="1039"/>
        <end position="1062"/>
    </location>
</feature>
<dbReference type="EMBL" id="OZ023713">
    <property type="protein sequence ID" value="CAK9861865.1"/>
    <property type="molecule type" value="Genomic_DNA"/>
</dbReference>
<feature type="compositionally biased region" description="Low complexity" evidence="1">
    <location>
        <begin position="1135"/>
        <end position="1173"/>
    </location>
</feature>
<dbReference type="PANTHER" id="PTHR34798">
    <property type="entry name" value="PROTEIN TIME FOR COFFEE"/>
    <property type="match status" value="1"/>
</dbReference>
<feature type="compositionally biased region" description="Basic and acidic residues" evidence="1">
    <location>
        <begin position="1"/>
        <end position="13"/>
    </location>
</feature>
<feature type="region of interest" description="Disordered" evidence="1">
    <location>
        <begin position="1897"/>
        <end position="1969"/>
    </location>
</feature>
<feature type="compositionally biased region" description="Basic and acidic residues" evidence="1">
    <location>
        <begin position="48"/>
        <end position="63"/>
    </location>
</feature>
<feature type="compositionally biased region" description="Polar residues" evidence="1">
    <location>
        <begin position="1613"/>
        <end position="1625"/>
    </location>
</feature>
<feature type="compositionally biased region" description="Basic and acidic residues" evidence="1">
    <location>
        <begin position="661"/>
        <end position="672"/>
    </location>
</feature>
<feature type="compositionally biased region" description="Basic and acidic residues" evidence="1">
    <location>
        <begin position="471"/>
        <end position="497"/>
    </location>
</feature>
<feature type="region of interest" description="Disordered" evidence="1">
    <location>
        <begin position="1127"/>
        <end position="1175"/>
    </location>
</feature>
<feature type="compositionally biased region" description="Polar residues" evidence="1">
    <location>
        <begin position="1573"/>
        <end position="1582"/>
    </location>
</feature>
<feature type="compositionally biased region" description="Low complexity" evidence="1">
    <location>
        <begin position="566"/>
        <end position="579"/>
    </location>
</feature>
<feature type="compositionally biased region" description="Low complexity" evidence="1">
    <location>
        <begin position="1897"/>
        <end position="1921"/>
    </location>
</feature>
<feature type="compositionally biased region" description="Basic and acidic residues" evidence="1">
    <location>
        <begin position="1310"/>
        <end position="1321"/>
    </location>
</feature>
<evidence type="ECO:0000313" key="2">
    <source>
        <dbReference type="EMBL" id="CAK9861865.1"/>
    </source>
</evidence>
<feature type="region of interest" description="Disordered" evidence="1">
    <location>
        <begin position="1298"/>
        <end position="1349"/>
    </location>
</feature>
<reference evidence="2" key="1">
    <citation type="submission" date="2024-03" db="EMBL/GenBank/DDBJ databases">
        <authorList>
            <consortium name="ELIXIR-Norway"/>
            <consortium name="Elixir Norway"/>
        </authorList>
    </citation>
    <scope>NUCLEOTIDE SEQUENCE</scope>
</reference>
<organism evidence="2 3">
    <name type="scientific">Sphagnum jensenii</name>
    <dbReference type="NCBI Taxonomy" id="128206"/>
    <lineage>
        <taxon>Eukaryota</taxon>
        <taxon>Viridiplantae</taxon>
        <taxon>Streptophyta</taxon>
        <taxon>Embryophyta</taxon>
        <taxon>Bryophyta</taxon>
        <taxon>Sphagnophytina</taxon>
        <taxon>Sphagnopsida</taxon>
        <taxon>Sphagnales</taxon>
        <taxon>Sphagnaceae</taxon>
        <taxon>Sphagnum</taxon>
    </lineage>
</organism>
<feature type="compositionally biased region" description="Basic and acidic residues" evidence="1">
    <location>
        <begin position="614"/>
        <end position="649"/>
    </location>
</feature>
<feature type="compositionally biased region" description="Low complexity" evidence="1">
    <location>
        <begin position="1844"/>
        <end position="1853"/>
    </location>
</feature>
<evidence type="ECO:0000313" key="3">
    <source>
        <dbReference type="Proteomes" id="UP001497522"/>
    </source>
</evidence>
<feature type="compositionally biased region" description="Polar residues" evidence="1">
    <location>
        <begin position="514"/>
        <end position="530"/>
    </location>
</feature>
<feature type="compositionally biased region" description="Low complexity" evidence="1">
    <location>
        <begin position="1603"/>
        <end position="1612"/>
    </location>
</feature>
<feature type="region of interest" description="Disordered" evidence="1">
    <location>
        <begin position="1232"/>
        <end position="1285"/>
    </location>
</feature>
<name>A0ABP1AH49_9BRYO</name>
<feature type="compositionally biased region" description="Low complexity" evidence="1">
    <location>
        <begin position="64"/>
        <end position="85"/>
    </location>
</feature>
<feature type="compositionally biased region" description="Low complexity" evidence="1">
    <location>
        <begin position="225"/>
        <end position="236"/>
    </location>
</feature>
<feature type="compositionally biased region" description="Polar residues" evidence="1">
    <location>
        <begin position="1382"/>
        <end position="1418"/>
    </location>
</feature>
<feature type="compositionally biased region" description="Low complexity" evidence="1">
    <location>
        <begin position="436"/>
        <end position="464"/>
    </location>
</feature>
<feature type="region of interest" description="Disordered" evidence="1">
    <location>
        <begin position="1"/>
        <end position="85"/>
    </location>
</feature>
<feature type="compositionally biased region" description="Polar residues" evidence="1">
    <location>
        <begin position="307"/>
        <end position="326"/>
    </location>
</feature>
<evidence type="ECO:0000256" key="1">
    <source>
        <dbReference type="SAM" id="MobiDB-lite"/>
    </source>
</evidence>